<dbReference type="EMBL" id="DROD01000213">
    <property type="protein sequence ID" value="HHJ52164.1"/>
    <property type="molecule type" value="Genomic_DNA"/>
</dbReference>
<feature type="domain" description="Cytochrome c-552/4" evidence="3">
    <location>
        <begin position="309"/>
        <end position="400"/>
    </location>
</feature>
<organism evidence="4">
    <name type="scientific">Caldithrix abyssi</name>
    <dbReference type="NCBI Taxonomy" id="187145"/>
    <lineage>
        <taxon>Bacteria</taxon>
        <taxon>Pseudomonadati</taxon>
        <taxon>Calditrichota</taxon>
        <taxon>Calditrichia</taxon>
        <taxon>Calditrichales</taxon>
        <taxon>Calditrichaceae</taxon>
        <taxon>Caldithrix</taxon>
    </lineage>
</organism>
<keyword evidence="2" id="KW-0812">Transmembrane</keyword>
<evidence type="ECO:0000256" key="1">
    <source>
        <dbReference type="ARBA" id="ARBA00022729"/>
    </source>
</evidence>
<dbReference type="PANTHER" id="PTHR35038:SF5">
    <property type="entry name" value="CYTOCHROME C-TYPE PROTEIN NRFB"/>
    <property type="match status" value="1"/>
</dbReference>
<name>A0A7V5UEG5_CALAY</name>
<reference evidence="4" key="1">
    <citation type="journal article" date="2020" name="mSystems">
        <title>Genome- and Community-Level Interaction Insights into Carbon Utilization and Element Cycling Functions of Hydrothermarchaeota in Hydrothermal Sediment.</title>
        <authorList>
            <person name="Zhou Z."/>
            <person name="Liu Y."/>
            <person name="Xu W."/>
            <person name="Pan J."/>
            <person name="Luo Z.H."/>
            <person name="Li M."/>
        </authorList>
    </citation>
    <scope>NUCLEOTIDE SEQUENCE [LARGE SCALE GENOMIC DNA]</scope>
    <source>
        <strain evidence="4">HyVt-527</strain>
    </source>
</reference>
<evidence type="ECO:0000259" key="3">
    <source>
        <dbReference type="Pfam" id="PF13435"/>
    </source>
</evidence>
<dbReference type="PANTHER" id="PTHR35038">
    <property type="entry name" value="DISSIMILATORY SULFITE REDUCTASE SIRA"/>
    <property type="match status" value="1"/>
</dbReference>
<dbReference type="InterPro" id="IPR051829">
    <property type="entry name" value="Multiheme_Cytochr_ET"/>
</dbReference>
<proteinExistence type="predicted"/>
<dbReference type="Gene3D" id="1.10.1130.10">
    <property type="entry name" value="Flavocytochrome C3, Chain A"/>
    <property type="match status" value="1"/>
</dbReference>
<gene>
    <name evidence="4" type="ORF">ENJ89_03120</name>
</gene>
<dbReference type="Proteomes" id="UP000886124">
    <property type="component" value="Unassembled WGS sequence"/>
</dbReference>
<keyword evidence="2" id="KW-0472">Membrane</keyword>
<dbReference type="InterPro" id="IPR023155">
    <property type="entry name" value="Cyt_c-552/4"/>
</dbReference>
<dbReference type="GO" id="GO:0016491">
    <property type="term" value="F:oxidoreductase activity"/>
    <property type="evidence" value="ECO:0007669"/>
    <property type="project" value="TreeGrafter"/>
</dbReference>
<dbReference type="Pfam" id="PF13435">
    <property type="entry name" value="Cytochrome_C554"/>
    <property type="match status" value="1"/>
</dbReference>
<evidence type="ECO:0000256" key="2">
    <source>
        <dbReference type="SAM" id="Phobius"/>
    </source>
</evidence>
<dbReference type="AlphaFoldDB" id="A0A7V5UEG5"/>
<sequence>MKNQPINLLKNKTVKWLLSVLGVIVVFVVLFNILYEPLFESYTGVKNAKLTYDNSKKLSDSEFEALAKEIIQAERKAVAIQKTKDEKDPFTRKVKIDMLMNTPSFLSNTKYKHIKFFEDAGIRQYKGPETCLKCHKTMTVHHPDGRVETVNTLDDVVNSIHFTFQRSTAGFTTYGFDGREVNAKGSHQIPVGKIDRACGIPGSFSWTGWAALVKARPAHLEGKDSVEIRSEGCGGCHIGGNYQPATEKMMPVGDVPEEAKEGIDCLICHSQTYDMNYRYVIKDKVGLRWNQDRTMRAAMTVTKPTDYNCLTCHQHDLGGDVYKYNEFNKALGYKHKRLLHTGTKRGTGFSPKDDVHSRAGLVCTDCHVPEGHKIPRGNKGVDLISNDLPGKKVACENCHTSAPHTKSVDRVILNGHVARLACETCHITHLQPENVVLRDWVHPTWNEEEGLWIPTDIYRSGETDKGFTFMWFNGNGTFLANALGDNPSNPGHYNPLDVQMGRITDPEIIAQVRKKAMELKKIYDDIDVDQYVEMAVNPLSQLSPEMMKKREEIIATRIRPIMEKGESKIYPFKLFNAMMYEDMGNQGPFGAMILPFDYPTYYETGDALQSVFVAVKNPIIKRMYETPFKEYMMDEFMYYFGVDGWNTTYPIQNGKLENVEAHWMRQMGSLMINHGITKDARQCVECHTTNGIMDFKALGYPPERVKDLTHLPELKTFHKTSGRLTRR</sequence>
<protein>
    <submittedName>
        <fullName evidence="4">Nitrite reductase</fullName>
    </submittedName>
</protein>
<evidence type="ECO:0000313" key="4">
    <source>
        <dbReference type="EMBL" id="HHJ52164.1"/>
    </source>
</evidence>
<dbReference type="InterPro" id="IPR036280">
    <property type="entry name" value="Multihaem_cyt_sf"/>
</dbReference>
<dbReference type="SUPFAM" id="SSF48695">
    <property type="entry name" value="Multiheme cytochromes"/>
    <property type="match status" value="1"/>
</dbReference>
<accession>A0A7V5UEG5</accession>
<keyword evidence="2" id="KW-1133">Transmembrane helix</keyword>
<feature type="transmembrane region" description="Helical" evidence="2">
    <location>
        <begin position="16"/>
        <end position="35"/>
    </location>
</feature>
<comment type="caution">
    <text evidence="4">The sequence shown here is derived from an EMBL/GenBank/DDBJ whole genome shotgun (WGS) entry which is preliminary data.</text>
</comment>
<keyword evidence="1" id="KW-0732">Signal</keyword>